<protein>
    <submittedName>
        <fullName evidence="2">Uncharacterized protein</fullName>
    </submittedName>
</protein>
<name>A0A9D3MV03_ANGAN</name>
<feature type="signal peptide" evidence="1">
    <location>
        <begin position="1"/>
        <end position="22"/>
    </location>
</feature>
<dbReference type="AlphaFoldDB" id="A0A9D3MV03"/>
<evidence type="ECO:0000313" key="3">
    <source>
        <dbReference type="Proteomes" id="UP001044222"/>
    </source>
</evidence>
<dbReference type="InterPro" id="IPR036179">
    <property type="entry name" value="Ig-like_dom_sf"/>
</dbReference>
<dbReference type="Gene3D" id="2.60.40.10">
    <property type="entry name" value="Immunoglobulins"/>
    <property type="match status" value="1"/>
</dbReference>
<dbReference type="InterPro" id="IPR013783">
    <property type="entry name" value="Ig-like_fold"/>
</dbReference>
<accession>A0A9D3MV03</accession>
<feature type="chain" id="PRO_5039284605" evidence="1">
    <location>
        <begin position="23"/>
        <end position="142"/>
    </location>
</feature>
<evidence type="ECO:0000256" key="1">
    <source>
        <dbReference type="SAM" id="SignalP"/>
    </source>
</evidence>
<organism evidence="2 3">
    <name type="scientific">Anguilla anguilla</name>
    <name type="common">European freshwater eel</name>
    <name type="synonym">Muraena anguilla</name>
    <dbReference type="NCBI Taxonomy" id="7936"/>
    <lineage>
        <taxon>Eukaryota</taxon>
        <taxon>Metazoa</taxon>
        <taxon>Chordata</taxon>
        <taxon>Craniata</taxon>
        <taxon>Vertebrata</taxon>
        <taxon>Euteleostomi</taxon>
        <taxon>Actinopterygii</taxon>
        <taxon>Neopterygii</taxon>
        <taxon>Teleostei</taxon>
        <taxon>Anguilliformes</taxon>
        <taxon>Anguillidae</taxon>
        <taxon>Anguilla</taxon>
    </lineage>
</organism>
<reference evidence="2" key="1">
    <citation type="submission" date="2021-01" db="EMBL/GenBank/DDBJ databases">
        <title>A chromosome-scale assembly of European eel, Anguilla anguilla.</title>
        <authorList>
            <person name="Henkel C."/>
            <person name="Jong-Raadsen S.A."/>
            <person name="Dufour S."/>
            <person name="Weltzien F.-A."/>
            <person name="Palstra A.P."/>
            <person name="Pelster B."/>
            <person name="Spaink H.P."/>
            <person name="Van Den Thillart G.E."/>
            <person name="Jansen H."/>
            <person name="Zahm M."/>
            <person name="Klopp C."/>
            <person name="Cedric C."/>
            <person name="Louis A."/>
            <person name="Berthelot C."/>
            <person name="Parey E."/>
            <person name="Roest Crollius H."/>
            <person name="Montfort J."/>
            <person name="Robinson-Rechavi M."/>
            <person name="Bucao C."/>
            <person name="Bouchez O."/>
            <person name="Gislard M."/>
            <person name="Lluch J."/>
            <person name="Milhes M."/>
            <person name="Lampietro C."/>
            <person name="Lopez Roques C."/>
            <person name="Donnadieu C."/>
            <person name="Braasch I."/>
            <person name="Desvignes T."/>
            <person name="Postlethwait J."/>
            <person name="Bobe J."/>
            <person name="Guiguen Y."/>
            <person name="Dirks R."/>
        </authorList>
    </citation>
    <scope>NUCLEOTIDE SEQUENCE</scope>
    <source>
        <strain evidence="2">Tag_6206</strain>
        <tissue evidence="2">Liver</tissue>
    </source>
</reference>
<evidence type="ECO:0000313" key="2">
    <source>
        <dbReference type="EMBL" id="KAG5853373.1"/>
    </source>
</evidence>
<gene>
    <name evidence="2" type="ORF">ANANG_G00072610</name>
</gene>
<proteinExistence type="predicted"/>
<comment type="caution">
    <text evidence="2">The sequence shown here is derived from an EMBL/GenBank/DDBJ whole genome shotgun (WGS) entry which is preliminary data.</text>
</comment>
<dbReference type="EMBL" id="JAFIRN010000003">
    <property type="protein sequence ID" value="KAG5853373.1"/>
    <property type="molecule type" value="Genomic_DNA"/>
</dbReference>
<keyword evidence="3" id="KW-1185">Reference proteome</keyword>
<dbReference type="Proteomes" id="UP001044222">
    <property type="component" value="Unassembled WGS sequence"/>
</dbReference>
<sequence>MDLKAFYIFCVLFSLLSGESCGQTVYGKIGENVYLHLRESHRRSFPDFQWRRQDMLIAKTARSVNTFAEVFSNGTLKLHNVGRNCSGVYTVSAYDANGTIHLKESSHLVVIGKSSVGMHNTVLLILMFNNVNYNTQYAVTIA</sequence>
<keyword evidence="1" id="KW-0732">Signal</keyword>
<dbReference type="SUPFAM" id="SSF48726">
    <property type="entry name" value="Immunoglobulin"/>
    <property type="match status" value="1"/>
</dbReference>